<dbReference type="GeneID" id="64655313"/>
<dbReference type="AlphaFoldDB" id="A0AAD4HP09"/>
<evidence type="ECO:0000256" key="1">
    <source>
        <dbReference type="SAM" id="MobiDB-lite"/>
    </source>
</evidence>
<comment type="caution">
    <text evidence="2">The sequence shown here is derived from an EMBL/GenBank/DDBJ whole genome shotgun (WGS) entry which is preliminary data.</text>
</comment>
<gene>
    <name evidence="2" type="ORF">F5891DRAFT_1017795</name>
</gene>
<feature type="compositionally biased region" description="Polar residues" evidence="1">
    <location>
        <begin position="23"/>
        <end position="34"/>
    </location>
</feature>
<name>A0AAD4HP09_9AGAM</name>
<keyword evidence="3" id="KW-1185">Reference proteome</keyword>
<dbReference type="EMBL" id="JABBWK010000012">
    <property type="protein sequence ID" value="KAG1903673.1"/>
    <property type="molecule type" value="Genomic_DNA"/>
</dbReference>
<dbReference type="RefSeq" id="XP_041229248.1">
    <property type="nucleotide sequence ID" value="XM_041361015.1"/>
</dbReference>
<dbReference type="Proteomes" id="UP001195769">
    <property type="component" value="Unassembled WGS sequence"/>
</dbReference>
<organism evidence="2 3">
    <name type="scientific">Suillus fuscotomentosus</name>
    <dbReference type="NCBI Taxonomy" id="1912939"/>
    <lineage>
        <taxon>Eukaryota</taxon>
        <taxon>Fungi</taxon>
        <taxon>Dikarya</taxon>
        <taxon>Basidiomycota</taxon>
        <taxon>Agaricomycotina</taxon>
        <taxon>Agaricomycetes</taxon>
        <taxon>Agaricomycetidae</taxon>
        <taxon>Boletales</taxon>
        <taxon>Suillineae</taxon>
        <taxon>Suillaceae</taxon>
        <taxon>Suillus</taxon>
    </lineage>
</organism>
<evidence type="ECO:0000313" key="3">
    <source>
        <dbReference type="Proteomes" id="UP001195769"/>
    </source>
</evidence>
<protein>
    <submittedName>
        <fullName evidence="2">Uncharacterized protein</fullName>
    </submittedName>
</protein>
<proteinExistence type="predicted"/>
<feature type="region of interest" description="Disordered" evidence="1">
    <location>
        <begin position="23"/>
        <end position="93"/>
    </location>
</feature>
<sequence length="554" mass="62410">MASLPPRLSHFAQAEPAFIQAKSSFLTPGHSTQAKPLANSAPTAPAPRPQQQQLVQNNRRRTEVAPAPVVSNEKQPAKRKRRRADSNSPDAPYVRLVSITDDDPNAMDVEDVDGLKSRNFQAFDRIKDPMICCIYCHDVGPYIWTCQAEGCGNPVCVGLSECDHGCVNIFSDPETGNMSVTEKTFMCPRCHRDKGLAMTYNVQGYSVRQDFLYRNRFPLLAIFLSWSGFESPFASNLIRLTLEEHYRRDKSRLHIMTRALRAGNNCPQAMTPSFDWMREFNYEGNLLIFVNTHSDTKTGNLVVSGNERNPTSIPIYELLSKYIGDHNLRAATHAISAINKKAGVGPCIRGLVICACGSTGRLDDSALLLTRFVKEDILDFVLTFSGVPTMDPVVVPALNRFIENVYVYGLQMWDALEESFGEDRHALNQSPVFLSFAEMKTNGDKVRQRTVHTRVLAYSNLRDGRPWGLDIYRCLSAACNAPAYNMVFHPHGKQYYGKQWVQTKIKYECLECGVVQKAISCPPWIHAARSQNYGRVWYEWPLSAEHKRDIGIIC</sequence>
<reference evidence="2" key="1">
    <citation type="journal article" date="2020" name="New Phytol.">
        <title>Comparative genomics reveals dynamic genome evolution in host specialist ectomycorrhizal fungi.</title>
        <authorList>
            <person name="Lofgren L.A."/>
            <person name="Nguyen N.H."/>
            <person name="Vilgalys R."/>
            <person name="Ruytinx J."/>
            <person name="Liao H.L."/>
            <person name="Branco S."/>
            <person name="Kuo A."/>
            <person name="LaButti K."/>
            <person name="Lipzen A."/>
            <person name="Andreopoulos W."/>
            <person name="Pangilinan J."/>
            <person name="Riley R."/>
            <person name="Hundley H."/>
            <person name="Na H."/>
            <person name="Barry K."/>
            <person name="Grigoriev I.V."/>
            <person name="Stajich J.E."/>
            <person name="Kennedy P.G."/>
        </authorList>
    </citation>
    <scope>NUCLEOTIDE SEQUENCE</scope>
    <source>
        <strain evidence="2">FC203</strain>
    </source>
</reference>
<evidence type="ECO:0000313" key="2">
    <source>
        <dbReference type="EMBL" id="KAG1903673.1"/>
    </source>
</evidence>
<accession>A0AAD4HP09</accession>